<reference evidence="2 3" key="1">
    <citation type="submission" date="2017-08" db="EMBL/GenBank/DDBJ databases">
        <title>Acidophilic green algal genome provides insights into adaptation to an acidic environment.</title>
        <authorList>
            <person name="Hirooka S."/>
            <person name="Hirose Y."/>
            <person name="Kanesaki Y."/>
            <person name="Higuchi S."/>
            <person name="Fujiwara T."/>
            <person name="Onuma R."/>
            <person name="Era A."/>
            <person name="Ohbayashi R."/>
            <person name="Uzuka A."/>
            <person name="Nozaki H."/>
            <person name="Yoshikawa H."/>
            <person name="Miyagishima S.Y."/>
        </authorList>
    </citation>
    <scope>NUCLEOTIDE SEQUENCE [LARGE SCALE GENOMIC DNA]</scope>
    <source>
        <strain evidence="2 3">NIES-2499</strain>
    </source>
</reference>
<organism evidence="2 3">
    <name type="scientific">Chlamydomonas eustigma</name>
    <dbReference type="NCBI Taxonomy" id="1157962"/>
    <lineage>
        <taxon>Eukaryota</taxon>
        <taxon>Viridiplantae</taxon>
        <taxon>Chlorophyta</taxon>
        <taxon>core chlorophytes</taxon>
        <taxon>Chlorophyceae</taxon>
        <taxon>CS clade</taxon>
        <taxon>Chlamydomonadales</taxon>
        <taxon>Chlamydomonadaceae</taxon>
        <taxon>Chlamydomonas</taxon>
    </lineage>
</organism>
<dbReference type="AlphaFoldDB" id="A0A250XI79"/>
<evidence type="ECO:0000256" key="1">
    <source>
        <dbReference type="SAM" id="MobiDB-lite"/>
    </source>
</evidence>
<comment type="caution">
    <text evidence="2">The sequence shown here is derived from an EMBL/GenBank/DDBJ whole genome shotgun (WGS) entry which is preliminary data.</text>
</comment>
<dbReference type="EMBL" id="BEGY01000081">
    <property type="protein sequence ID" value="GAX82500.1"/>
    <property type="molecule type" value="Genomic_DNA"/>
</dbReference>
<evidence type="ECO:0000313" key="2">
    <source>
        <dbReference type="EMBL" id="GAX82500.1"/>
    </source>
</evidence>
<evidence type="ECO:0000313" key="3">
    <source>
        <dbReference type="Proteomes" id="UP000232323"/>
    </source>
</evidence>
<dbReference type="Proteomes" id="UP000232323">
    <property type="component" value="Unassembled WGS sequence"/>
</dbReference>
<proteinExistence type="predicted"/>
<sequence>MKDMVEARIWDLMSKRLEAGELKEMATSASGVVQAPELGPKGKKLGKRPGQPQGRRRPTVKAARNLANDTTGFERSTVVDELCWLMNVQASVKKRLDMEDMDMDAGPLEDDSRRRLLAHVKAEPSTEARDVITYEKGSSRAVLQS</sequence>
<name>A0A250XI79_9CHLO</name>
<accession>A0A250XI79</accession>
<gene>
    <name evidence="2" type="ORF">CEUSTIGMA_g9927.t1</name>
</gene>
<protein>
    <submittedName>
        <fullName evidence="2">Uncharacterized protein</fullName>
    </submittedName>
</protein>
<feature type="region of interest" description="Disordered" evidence="1">
    <location>
        <begin position="26"/>
        <end position="68"/>
    </location>
</feature>
<keyword evidence="3" id="KW-1185">Reference proteome</keyword>